<organism evidence="2 3">
    <name type="scientific">Aspergillus transmontanensis</name>
    <dbReference type="NCBI Taxonomy" id="1034304"/>
    <lineage>
        <taxon>Eukaryota</taxon>
        <taxon>Fungi</taxon>
        <taxon>Dikarya</taxon>
        <taxon>Ascomycota</taxon>
        <taxon>Pezizomycotina</taxon>
        <taxon>Eurotiomycetes</taxon>
        <taxon>Eurotiomycetidae</taxon>
        <taxon>Eurotiales</taxon>
        <taxon>Aspergillaceae</taxon>
        <taxon>Aspergillus</taxon>
        <taxon>Aspergillus subgen. Circumdati</taxon>
    </lineage>
</organism>
<gene>
    <name evidence="2" type="ORF">BDV41DRAFT_542902</name>
</gene>
<accession>A0A5N6VS55</accession>
<name>A0A5N6VS55_9EURO</name>
<feature type="signal peptide" evidence="1">
    <location>
        <begin position="1"/>
        <end position="31"/>
    </location>
</feature>
<feature type="chain" id="PRO_5024827601" evidence="1">
    <location>
        <begin position="32"/>
        <end position="71"/>
    </location>
</feature>
<keyword evidence="1" id="KW-0732">Signal</keyword>
<protein>
    <submittedName>
        <fullName evidence="2">Uncharacterized protein</fullName>
    </submittedName>
</protein>
<reference evidence="3" key="1">
    <citation type="submission" date="2019-04" db="EMBL/GenBank/DDBJ databases">
        <title>Friends and foes A comparative genomics studyof 23 Aspergillus species from section Flavi.</title>
        <authorList>
            <consortium name="DOE Joint Genome Institute"/>
            <person name="Kjaerbolling I."/>
            <person name="Vesth T."/>
            <person name="Frisvad J.C."/>
            <person name="Nybo J.L."/>
            <person name="Theobald S."/>
            <person name="Kildgaard S."/>
            <person name="Isbrandt T."/>
            <person name="Kuo A."/>
            <person name="Sato A."/>
            <person name="Lyhne E.K."/>
            <person name="Kogle M.E."/>
            <person name="Wiebenga A."/>
            <person name="Kun R.S."/>
            <person name="Lubbers R.J."/>
            <person name="Makela M.R."/>
            <person name="Barry K."/>
            <person name="Chovatia M."/>
            <person name="Clum A."/>
            <person name="Daum C."/>
            <person name="Haridas S."/>
            <person name="He G."/>
            <person name="LaButti K."/>
            <person name="Lipzen A."/>
            <person name="Mondo S."/>
            <person name="Riley R."/>
            <person name="Salamov A."/>
            <person name="Simmons B.A."/>
            <person name="Magnuson J.K."/>
            <person name="Henrissat B."/>
            <person name="Mortensen U.H."/>
            <person name="Larsen T.O."/>
            <person name="Devries R.P."/>
            <person name="Grigoriev I.V."/>
            <person name="Machida M."/>
            <person name="Baker S.E."/>
            <person name="Andersen M.R."/>
        </authorList>
    </citation>
    <scope>NUCLEOTIDE SEQUENCE [LARGE SCALE GENOMIC DNA]</scope>
    <source>
        <strain evidence="3">CBS 130015</strain>
    </source>
</reference>
<dbReference type="AlphaFoldDB" id="A0A5N6VS55"/>
<evidence type="ECO:0000313" key="3">
    <source>
        <dbReference type="Proteomes" id="UP000325433"/>
    </source>
</evidence>
<dbReference type="EMBL" id="ML738346">
    <property type="protein sequence ID" value="KAE8311048.1"/>
    <property type="molecule type" value="Genomic_DNA"/>
</dbReference>
<dbReference type="Proteomes" id="UP000325433">
    <property type="component" value="Unassembled WGS sequence"/>
</dbReference>
<proteinExistence type="predicted"/>
<evidence type="ECO:0000256" key="1">
    <source>
        <dbReference type="SAM" id="SignalP"/>
    </source>
</evidence>
<keyword evidence="3" id="KW-1185">Reference proteome</keyword>
<evidence type="ECO:0000313" key="2">
    <source>
        <dbReference type="EMBL" id="KAE8311048.1"/>
    </source>
</evidence>
<sequence length="71" mass="7381">MSSIERVGSKELLVISALLLLLGSMGRKSQGSAEADISSKEVSSKPRDVLVGASDDVDVTDWMLARGSSGS</sequence>